<evidence type="ECO:0000313" key="1">
    <source>
        <dbReference type="EMBL" id="SHK16686.1"/>
    </source>
</evidence>
<dbReference type="Proteomes" id="UP000185812">
    <property type="component" value="Unassembled WGS sequence"/>
</dbReference>
<protein>
    <submittedName>
        <fullName evidence="1">Uncharacterized protein</fullName>
    </submittedName>
</protein>
<dbReference type="OrthoDB" id="1496016at2"/>
<gene>
    <name evidence="1" type="ORF">SAMN04488087_0514</name>
</gene>
<dbReference type="RefSeq" id="WP_072714370.1">
    <property type="nucleotide sequence ID" value="NZ_FRAU01000001.1"/>
</dbReference>
<proteinExistence type="predicted"/>
<sequence length="211" mass="24018">MWVIFDNLNALIVGGVLFLMLLGVQQRVAEINLEQSVNYIIKRQANDLATWLEDDLLRMGENVDFASEAPYENPVYDNATGVTTQFVFFRDSIASDGSTIRLYVRYRLISVGKRALQGDSIAVYRLLREERVGSGSWQYSGSSPALLSYFRIDLLDRDAKPLSDPVAQKDQMQNTRVRFTMVTPFEVARSQVLRQVYYGSTLLVRRIDSNS</sequence>
<dbReference type="AlphaFoldDB" id="A0A1M6Q951"/>
<accession>A0A1M6Q951</accession>
<name>A0A1M6Q951_9BACT</name>
<dbReference type="STRING" id="633813.SAMN04488087_0514"/>
<evidence type="ECO:0000313" key="2">
    <source>
        <dbReference type="Proteomes" id="UP000185812"/>
    </source>
</evidence>
<keyword evidence="2" id="KW-1185">Reference proteome</keyword>
<organism evidence="1 2">
    <name type="scientific">Rhodothermus profundi</name>
    <dbReference type="NCBI Taxonomy" id="633813"/>
    <lineage>
        <taxon>Bacteria</taxon>
        <taxon>Pseudomonadati</taxon>
        <taxon>Rhodothermota</taxon>
        <taxon>Rhodothermia</taxon>
        <taxon>Rhodothermales</taxon>
        <taxon>Rhodothermaceae</taxon>
        <taxon>Rhodothermus</taxon>
    </lineage>
</organism>
<reference evidence="2" key="1">
    <citation type="submission" date="2016-11" db="EMBL/GenBank/DDBJ databases">
        <authorList>
            <person name="Varghese N."/>
            <person name="Submissions S."/>
        </authorList>
    </citation>
    <scope>NUCLEOTIDE SEQUENCE [LARGE SCALE GENOMIC DNA]</scope>
    <source>
        <strain evidence="2">DSM 22212</strain>
    </source>
</reference>
<dbReference type="EMBL" id="FRAU01000001">
    <property type="protein sequence ID" value="SHK16686.1"/>
    <property type="molecule type" value="Genomic_DNA"/>
</dbReference>